<dbReference type="AlphaFoldDB" id="A0A7W7I1S9"/>
<keyword evidence="2" id="KW-0472">Membrane</keyword>
<gene>
    <name evidence="3" type="ORF">BJ971_005363</name>
</gene>
<feature type="region of interest" description="Disordered" evidence="1">
    <location>
        <begin position="1"/>
        <end position="21"/>
    </location>
</feature>
<protein>
    <submittedName>
        <fullName evidence="3">Uncharacterized protein</fullName>
    </submittedName>
</protein>
<feature type="region of interest" description="Disordered" evidence="1">
    <location>
        <begin position="118"/>
        <end position="143"/>
    </location>
</feature>
<dbReference type="RefSeq" id="WP_184995956.1">
    <property type="nucleotide sequence ID" value="NZ_BOMK01000003.1"/>
</dbReference>
<dbReference type="Proteomes" id="UP000578112">
    <property type="component" value="Unassembled WGS sequence"/>
</dbReference>
<proteinExistence type="predicted"/>
<name>A0A7W7I1S9_9ACTN</name>
<keyword evidence="4" id="KW-1185">Reference proteome</keyword>
<organism evidence="3 4">
    <name type="scientific">Actinoplanes digitatis</name>
    <dbReference type="NCBI Taxonomy" id="1868"/>
    <lineage>
        <taxon>Bacteria</taxon>
        <taxon>Bacillati</taxon>
        <taxon>Actinomycetota</taxon>
        <taxon>Actinomycetes</taxon>
        <taxon>Micromonosporales</taxon>
        <taxon>Micromonosporaceae</taxon>
        <taxon>Actinoplanes</taxon>
    </lineage>
</organism>
<feature type="transmembrane region" description="Helical" evidence="2">
    <location>
        <begin position="29"/>
        <end position="49"/>
    </location>
</feature>
<evidence type="ECO:0000256" key="2">
    <source>
        <dbReference type="SAM" id="Phobius"/>
    </source>
</evidence>
<evidence type="ECO:0000313" key="4">
    <source>
        <dbReference type="Proteomes" id="UP000578112"/>
    </source>
</evidence>
<evidence type="ECO:0000313" key="3">
    <source>
        <dbReference type="EMBL" id="MBB4764807.1"/>
    </source>
</evidence>
<reference evidence="3 4" key="1">
    <citation type="submission" date="2020-08" db="EMBL/GenBank/DDBJ databases">
        <title>Sequencing the genomes of 1000 actinobacteria strains.</title>
        <authorList>
            <person name="Klenk H.-P."/>
        </authorList>
    </citation>
    <scope>NUCLEOTIDE SEQUENCE [LARGE SCALE GENOMIC DNA]</scope>
    <source>
        <strain evidence="3 4">DSM 43149</strain>
    </source>
</reference>
<evidence type="ECO:0000256" key="1">
    <source>
        <dbReference type="SAM" id="MobiDB-lite"/>
    </source>
</evidence>
<keyword evidence="2" id="KW-1133">Transmembrane helix</keyword>
<keyword evidence="2" id="KW-0812">Transmembrane</keyword>
<comment type="caution">
    <text evidence="3">The sequence shown here is derived from an EMBL/GenBank/DDBJ whole genome shotgun (WGS) entry which is preliminary data.</text>
</comment>
<sequence length="143" mass="14739">MVRKHWRTKAPDAPAAGRRTGGAFGVPQAAGYAAFLTALAVFFVSTAGVPGELSVRGHVDAAYTRSPADDIGRDAVAYTSPLTPARVAGAITDRWQPGRAPAADGRVRLLARAPRPATARAAGVVPRPRVVRGAGTRAPPPPS</sequence>
<accession>A0A7W7I1S9</accession>
<feature type="compositionally biased region" description="Low complexity" evidence="1">
    <location>
        <begin position="118"/>
        <end position="137"/>
    </location>
</feature>
<dbReference type="EMBL" id="JACHNH010000001">
    <property type="protein sequence ID" value="MBB4764807.1"/>
    <property type="molecule type" value="Genomic_DNA"/>
</dbReference>